<dbReference type="OrthoDB" id="19174at2759"/>
<evidence type="ECO:0000313" key="5">
    <source>
        <dbReference type="Proteomes" id="UP000639338"/>
    </source>
</evidence>
<dbReference type="Gene3D" id="1.25.40.20">
    <property type="entry name" value="Ankyrin repeat-containing domain"/>
    <property type="match status" value="1"/>
</dbReference>
<feature type="repeat" description="ANK" evidence="3">
    <location>
        <begin position="84"/>
        <end position="116"/>
    </location>
</feature>
<dbReference type="PROSITE" id="PS50088">
    <property type="entry name" value="ANK_REPEAT"/>
    <property type="match status" value="2"/>
</dbReference>
<dbReference type="InterPro" id="IPR050745">
    <property type="entry name" value="Multifunctional_regulatory"/>
</dbReference>
<dbReference type="Proteomes" id="UP000639338">
    <property type="component" value="Unassembled WGS sequence"/>
</dbReference>
<name>A0A834XSM3_APHGI</name>
<feature type="repeat" description="ANK" evidence="3">
    <location>
        <begin position="117"/>
        <end position="149"/>
    </location>
</feature>
<dbReference type="PANTHER" id="PTHR24189:SF73">
    <property type="entry name" value="ANKYRIN REPEAT AND SOCS BOX-CONTAINING 15B"/>
    <property type="match status" value="1"/>
</dbReference>
<dbReference type="SMART" id="SM00248">
    <property type="entry name" value="ANK"/>
    <property type="match status" value="4"/>
</dbReference>
<proteinExistence type="predicted"/>
<dbReference type="InterPro" id="IPR036770">
    <property type="entry name" value="Ankyrin_rpt-contain_sf"/>
</dbReference>
<dbReference type="InterPro" id="IPR002110">
    <property type="entry name" value="Ankyrin_rpt"/>
</dbReference>
<dbReference type="SUPFAM" id="SSF48403">
    <property type="entry name" value="Ankyrin repeat"/>
    <property type="match status" value="1"/>
</dbReference>
<sequence>MSSDEENEETQDLEKISEQMMRMPISERMAVSAWDDDNEGIDTHRNPKDIDANSILLAAEDGDKEKIISLLNKNPGLINVTDEDGYTPLHRACYGNHNDIIEHLLEKGANLEAKTIDGWEPLHSACCWNNANCISMLISNGANVNAKSNGDQTPLHLACASSHNSPSLQLLLLHPDTIKTVKNTAGDTPQMIATRSGKYYPLFEMTELCLNEI</sequence>
<reference evidence="4 5" key="1">
    <citation type="submission" date="2020-08" db="EMBL/GenBank/DDBJ databases">
        <title>Aphidius gifuensis genome sequencing and assembly.</title>
        <authorList>
            <person name="Du Z."/>
        </authorList>
    </citation>
    <scope>NUCLEOTIDE SEQUENCE [LARGE SCALE GENOMIC DNA]</scope>
    <source>
        <strain evidence="4">YNYX2018</strain>
        <tissue evidence="4">Adults</tissue>
    </source>
</reference>
<keyword evidence="5" id="KW-1185">Reference proteome</keyword>
<dbReference type="Pfam" id="PF12796">
    <property type="entry name" value="Ank_2"/>
    <property type="match status" value="1"/>
</dbReference>
<organism evidence="4 5">
    <name type="scientific">Aphidius gifuensis</name>
    <name type="common">Parasitoid wasp</name>
    <dbReference type="NCBI Taxonomy" id="684658"/>
    <lineage>
        <taxon>Eukaryota</taxon>
        <taxon>Metazoa</taxon>
        <taxon>Ecdysozoa</taxon>
        <taxon>Arthropoda</taxon>
        <taxon>Hexapoda</taxon>
        <taxon>Insecta</taxon>
        <taxon>Pterygota</taxon>
        <taxon>Neoptera</taxon>
        <taxon>Endopterygota</taxon>
        <taxon>Hymenoptera</taxon>
        <taxon>Apocrita</taxon>
        <taxon>Ichneumonoidea</taxon>
        <taxon>Braconidae</taxon>
        <taxon>Aphidiinae</taxon>
        <taxon>Aphidius</taxon>
    </lineage>
</organism>
<keyword evidence="2 3" id="KW-0040">ANK repeat</keyword>
<gene>
    <name evidence="4" type="ORF">HCN44_005057</name>
</gene>
<dbReference type="PANTHER" id="PTHR24189">
    <property type="entry name" value="MYOTROPHIN"/>
    <property type="match status" value="1"/>
</dbReference>
<comment type="caution">
    <text evidence="4">The sequence shown here is derived from an EMBL/GenBank/DDBJ whole genome shotgun (WGS) entry which is preliminary data.</text>
</comment>
<evidence type="ECO:0000256" key="2">
    <source>
        <dbReference type="ARBA" id="ARBA00023043"/>
    </source>
</evidence>
<dbReference type="PRINTS" id="PR01415">
    <property type="entry name" value="ANKYRIN"/>
</dbReference>
<evidence type="ECO:0000256" key="3">
    <source>
        <dbReference type="PROSITE-ProRule" id="PRU00023"/>
    </source>
</evidence>
<protein>
    <submittedName>
        <fullName evidence="4">Uncharacterized protein</fullName>
    </submittedName>
</protein>
<keyword evidence="1" id="KW-0677">Repeat</keyword>
<dbReference type="AlphaFoldDB" id="A0A834XSM3"/>
<evidence type="ECO:0000313" key="4">
    <source>
        <dbReference type="EMBL" id="KAF7992713.1"/>
    </source>
</evidence>
<dbReference type="EMBL" id="JACMRX010000003">
    <property type="protein sequence ID" value="KAF7992713.1"/>
    <property type="molecule type" value="Genomic_DNA"/>
</dbReference>
<dbReference type="PROSITE" id="PS50297">
    <property type="entry name" value="ANK_REP_REGION"/>
    <property type="match status" value="2"/>
</dbReference>
<accession>A0A834XSM3</accession>
<evidence type="ECO:0000256" key="1">
    <source>
        <dbReference type="ARBA" id="ARBA00022737"/>
    </source>
</evidence>